<gene>
    <name evidence="2" type="ORF">CISG_04504</name>
</gene>
<proteinExistence type="predicted"/>
<reference evidence="3" key="1">
    <citation type="journal article" date="2010" name="Genome Res.">
        <title>Population genomic sequencing of Coccidioides fungi reveals recent hybridization and transposon control.</title>
        <authorList>
            <person name="Neafsey D.E."/>
            <person name="Barker B.M."/>
            <person name="Sharpton T.J."/>
            <person name="Stajich J.E."/>
            <person name="Park D.J."/>
            <person name="Whiston E."/>
            <person name="Hung C.-Y."/>
            <person name="McMahan C."/>
            <person name="White J."/>
            <person name="Sykes S."/>
            <person name="Heiman D."/>
            <person name="Young S."/>
            <person name="Zeng Q."/>
            <person name="Abouelleil A."/>
            <person name="Aftuck L."/>
            <person name="Bessette D."/>
            <person name="Brown A."/>
            <person name="FitzGerald M."/>
            <person name="Lui A."/>
            <person name="Macdonald J.P."/>
            <person name="Priest M."/>
            <person name="Orbach M.J."/>
            <person name="Galgiani J.N."/>
            <person name="Kirkland T.N."/>
            <person name="Cole G.T."/>
            <person name="Birren B.W."/>
            <person name="Henn M.R."/>
            <person name="Taylor J.W."/>
            <person name="Rounsley S.D."/>
        </authorList>
    </citation>
    <scope>NUCLEOTIDE SEQUENCE [LARGE SCALE GENOMIC DNA]</scope>
    <source>
        <strain evidence="3">RMSCC 3703</strain>
    </source>
</reference>
<dbReference type="EMBL" id="DS268135">
    <property type="protein sequence ID" value="KMU74433.1"/>
    <property type="molecule type" value="Genomic_DNA"/>
</dbReference>
<dbReference type="AlphaFoldDB" id="A0A0J8QT28"/>
<dbReference type="Proteomes" id="UP000054559">
    <property type="component" value="Unassembled WGS sequence"/>
</dbReference>
<feature type="region of interest" description="Disordered" evidence="1">
    <location>
        <begin position="95"/>
        <end position="119"/>
    </location>
</feature>
<evidence type="ECO:0000256" key="1">
    <source>
        <dbReference type="SAM" id="MobiDB-lite"/>
    </source>
</evidence>
<sequence length="141" mass="16141">MGRVRPGYNSLSSLYWLRVPRWTRLTSGTKQQLLRISTSRIAQFAQQSKLSRRSRANTDTAVAVVQYSVKKTDAYTQCQRECRAARKGRILDVQATENDATGSDKRSQQRPWNPGGRTRRRLDMYAVGPDLVWTVAEGHWV</sequence>
<accession>A0A0J8QT28</accession>
<protein>
    <submittedName>
        <fullName evidence="2">Uncharacterized protein</fullName>
    </submittedName>
</protein>
<name>A0A0J8QT28_COCIT</name>
<evidence type="ECO:0000313" key="2">
    <source>
        <dbReference type="EMBL" id="KMU74433.1"/>
    </source>
</evidence>
<organism evidence="2 3">
    <name type="scientific">Coccidioides immitis RMSCC 3703</name>
    <dbReference type="NCBI Taxonomy" id="454286"/>
    <lineage>
        <taxon>Eukaryota</taxon>
        <taxon>Fungi</taxon>
        <taxon>Dikarya</taxon>
        <taxon>Ascomycota</taxon>
        <taxon>Pezizomycotina</taxon>
        <taxon>Eurotiomycetes</taxon>
        <taxon>Eurotiomycetidae</taxon>
        <taxon>Onygenales</taxon>
        <taxon>Onygenaceae</taxon>
        <taxon>Coccidioides</taxon>
    </lineage>
</organism>
<evidence type="ECO:0000313" key="3">
    <source>
        <dbReference type="Proteomes" id="UP000054559"/>
    </source>
</evidence>